<organism evidence="2 3">
    <name type="scientific">Mycolicibacterium mucogenicum DSM 44124</name>
    <dbReference type="NCBI Taxonomy" id="1226753"/>
    <lineage>
        <taxon>Bacteria</taxon>
        <taxon>Bacillati</taxon>
        <taxon>Actinomycetota</taxon>
        <taxon>Actinomycetes</taxon>
        <taxon>Mycobacteriales</taxon>
        <taxon>Mycobacteriaceae</taxon>
        <taxon>Mycolicibacterium</taxon>
    </lineage>
</organism>
<evidence type="ECO:0000313" key="2">
    <source>
        <dbReference type="EMBL" id="QPG70246.1"/>
    </source>
</evidence>
<feature type="transmembrane region" description="Helical" evidence="1">
    <location>
        <begin position="12"/>
        <end position="33"/>
    </location>
</feature>
<dbReference type="EMBL" id="CP062008">
    <property type="protein sequence ID" value="QPG70246.1"/>
    <property type="molecule type" value="Genomic_DNA"/>
</dbReference>
<evidence type="ECO:0000313" key="3">
    <source>
        <dbReference type="Proteomes" id="UP000309231"/>
    </source>
</evidence>
<keyword evidence="1" id="KW-1133">Transmembrane helix</keyword>
<keyword evidence="3" id="KW-1185">Reference proteome</keyword>
<dbReference type="GeneID" id="76724115"/>
<keyword evidence="1" id="KW-0472">Membrane</keyword>
<reference evidence="2 3" key="1">
    <citation type="journal article" date="2019" name="BMC Evol. Biol.">
        <title>Comparative genomics of Mycobacterium mucogenicum and Mycobacterium neoaurum clade members emphasizing tRNA and non-coding RNA.</title>
        <authorList>
            <person name="Behra P.R.K."/>
            <person name="Pettersson B.M.F."/>
            <person name="Das S."/>
            <person name="Dasgupta S."/>
            <person name="Kirsebom L.A."/>
        </authorList>
    </citation>
    <scope>NUCLEOTIDE SEQUENCE [LARGE SCALE GENOMIC DNA]</scope>
    <source>
        <strain evidence="2 3">DSM 44124</strain>
    </source>
</reference>
<reference evidence="2 3" key="2">
    <citation type="journal article" date="2019" name="Sci. Rep.">
        <title>Insight into the biology of Mycobacterium mucogenicum and Mycobacterium neoaurum clade members.</title>
        <authorList>
            <person name="Behra P.R.K."/>
            <person name="Pettersson B.M.F."/>
            <person name="Ramesh M."/>
            <person name="Dasgupta S."/>
            <person name="Kirsebom L.A."/>
        </authorList>
    </citation>
    <scope>NUCLEOTIDE SEQUENCE [LARGE SCALE GENOMIC DNA]</scope>
    <source>
        <strain evidence="2 3">DSM 44124</strain>
    </source>
</reference>
<evidence type="ECO:0000256" key="1">
    <source>
        <dbReference type="SAM" id="Phobius"/>
    </source>
</evidence>
<gene>
    <name evidence="2" type="ORF">C1S78_004330</name>
</gene>
<dbReference type="KEGG" id="mmuc:C1S78_004330"/>
<proteinExistence type="predicted"/>
<accession>A0A8E4W3N2</accession>
<dbReference type="RefSeq" id="WP_138158320.1">
    <property type="nucleotide sequence ID" value="NZ_ANBS01000001.1"/>
</dbReference>
<keyword evidence="1" id="KW-0812">Transmembrane</keyword>
<sequence>MRIDPHRLTLMGWLVGGWGAVVIVAAASIPLTACSQFDDSSHNPATPRDVNFPDLSTFTAAESGSYSKLSDAKSVFGFLTPLGLRCSLATGRESQPDGVSCVGPIPGRSHQWSLRVERGSGAKIYIELNKSGPGIFTPPATPSPTLARHEALQINQGDIACGILDVGTPACHIGDHGFVVNLDNVVLF</sequence>
<dbReference type="Proteomes" id="UP000309231">
    <property type="component" value="Chromosome"/>
</dbReference>
<name>A0A8E4W3N2_MYCMU</name>
<dbReference type="AlphaFoldDB" id="A0A8E4W3N2"/>
<protein>
    <submittedName>
        <fullName evidence="2">Uncharacterized protein</fullName>
    </submittedName>
</protein>